<keyword evidence="4" id="KW-1185">Reference proteome</keyword>
<evidence type="ECO:0000313" key="3">
    <source>
        <dbReference type="EnsemblMetazoa" id="ASIC009365-PA"/>
    </source>
</evidence>
<reference evidence="3" key="2">
    <citation type="submission" date="2020-05" db="UniProtKB">
        <authorList>
            <consortium name="EnsemblMetazoa"/>
        </authorList>
    </citation>
    <scope>IDENTIFICATION</scope>
</reference>
<dbReference type="Proteomes" id="UP000030765">
    <property type="component" value="Unassembled WGS sequence"/>
</dbReference>
<dbReference type="EMBL" id="KE525142">
    <property type="protein sequence ID" value="KFB41733.1"/>
    <property type="molecule type" value="Genomic_DNA"/>
</dbReference>
<gene>
    <name evidence="2" type="ORF">ZHAS_00009365</name>
</gene>
<proteinExistence type="predicted"/>
<organism evidence="2">
    <name type="scientific">Anopheles sinensis</name>
    <name type="common">Mosquito</name>
    <dbReference type="NCBI Taxonomy" id="74873"/>
    <lineage>
        <taxon>Eukaryota</taxon>
        <taxon>Metazoa</taxon>
        <taxon>Ecdysozoa</taxon>
        <taxon>Arthropoda</taxon>
        <taxon>Hexapoda</taxon>
        <taxon>Insecta</taxon>
        <taxon>Pterygota</taxon>
        <taxon>Neoptera</taxon>
        <taxon>Endopterygota</taxon>
        <taxon>Diptera</taxon>
        <taxon>Nematocera</taxon>
        <taxon>Culicoidea</taxon>
        <taxon>Culicidae</taxon>
        <taxon>Anophelinae</taxon>
        <taxon>Anopheles</taxon>
    </lineage>
</organism>
<accession>A0A084VUT9</accession>
<feature type="region of interest" description="Disordered" evidence="1">
    <location>
        <begin position="1"/>
        <end position="27"/>
    </location>
</feature>
<protein>
    <submittedName>
        <fullName evidence="2 3">Fructosyl amine:oxygen oxidoreductase-like protein</fullName>
    </submittedName>
</protein>
<reference evidence="2 4" key="1">
    <citation type="journal article" date="2014" name="BMC Genomics">
        <title>Genome sequence of Anopheles sinensis provides insight into genetics basis of mosquito competence for malaria parasites.</title>
        <authorList>
            <person name="Zhou D."/>
            <person name="Zhang D."/>
            <person name="Ding G."/>
            <person name="Shi L."/>
            <person name="Hou Q."/>
            <person name="Ye Y."/>
            <person name="Xu Y."/>
            <person name="Zhou H."/>
            <person name="Xiong C."/>
            <person name="Li S."/>
            <person name="Yu J."/>
            <person name="Hong S."/>
            <person name="Yu X."/>
            <person name="Zou P."/>
            <person name="Chen C."/>
            <person name="Chang X."/>
            <person name="Wang W."/>
            <person name="Lv Y."/>
            <person name="Sun Y."/>
            <person name="Ma L."/>
            <person name="Shen B."/>
            <person name="Zhu C."/>
        </authorList>
    </citation>
    <scope>NUCLEOTIDE SEQUENCE [LARGE SCALE GENOMIC DNA]</scope>
</reference>
<dbReference type="VEuPathDB" id="VectorBase:ASIC009365"/>
<evidence type="ECO:0000313" key="4">
    <source>
        <dbReference type="Proteomes" id="UP000030765"/>
    </source>
</evidence>
<dbReference type="EMBL" id="ATLV01017015">
    <property type="status" value="NOT_ANNOTATED_CDS"/>
    <property type="molecule type" value="Genomic_DNA"/>
</dbReference>
<evidence type="ECO:0000256" key="1">
    <source>
        <dbReference type="SAM" id="MobiDB-lite"/>
    </source>
</evidence>
<evidence type="ECO:0000313" key="2">
    <source>
        <dbReference type="EMBL" id="KFB41733.1"/>
    </source>
</evidence>
<name>A0A084VUT9_ANOSI</name>
<sequence length="94" mass="10084">MVDSDAYRLPPGRPSSPSRVRDHSGNGTKKGALICWCAKCAERLFWLPEPDRINTGLLALGGVLHTTAVGQFLTTHIPHISHPPPPPTIPVAEG</sequence>
<dbReference type="EnsemblMetazoa" id="ASIC009365-RA">
    <property type="protein sequence ID" value="ASIC009365-PA"/>
    <property type="gene ID" value="ASIC009365"/>
</dbReference>
<dbReference type="AlphaFoldDB" id="A0A084VUT9"/>